<comment type="subunit">
    <text evidence="2">Monomer. Binds 30S ribosomal subunits, but not 50S ribosomal subunits or 70S ribosomes.</text>
</comment>
<dbReference type="PANTHER" id="PTHR33515:SF1">
    <property type="entry name" value="RIBOSOME-BINDING FACTOR A, CHLOROPLASTIC-RELATED"/>
    <property type="match status" value="1"/>
</dbReference>
<dbReference type="GO" id="GO:0030490">
    <property type="term" value="P:maturation of SSU-rRNA"/>
    <property type="evidence" value="ECO:0007669"/>
    <property type="project" value="UniProtKB-UniRule"/>
</dbReference>
<dbReference type="Pfam" id="PF02033">
    <property type="entry name" value="RBFA"/>
    <property type="match status" value="1"/>
</dbReference>
<keyword evidence="1 2" id="KW-0690">Ribosome biogenesis</keyword>
<dbReference type="HAMAP" id="MF_00003">
    <property type="entry name" value="RbfA"/>
    <property type="match status" value="1"/>
</dbReference>
<reference evidence="3 4" key="1">
    <citation type="journal article" date="2019" name="ISME J.">
        <title>Insights into ecological role of a new deltaproteobacterial order Candidatus Acidulodesulfobacterales by metagenomics and metatranscriptomics.</title>
        <authorList>
            <person name="Tan S."/>
            <person name="Liu J."/>
            <person name="Fang Y."/>
            <person name="Hedlund B.P."/>
            <person name="Lian Z.H."/>
            <person name="Huang L.Y."/>
            <person name="Li J.T."/>
            <person name="Huang L.N."/>
            <person name="Li W.J."/>
            <person name="Jiang H.C."/>
            <person name="Dong H.L."/>
            <person name="Shu W.S."/>
        </authorList>
    </citation>
    <scope>NUCLEOTIDE SEQUENCE [LARGE SCALE GENOMIC DNA]</scope>
    <source>
        <strain evidence="3">AP1</strain>
    </source>
</reference>
<dbReference type="NCBIfam" id="TIGR00082">
    <property type="entry name" value="rbfA"/>
    <property type="match status" value="1"/>
</dbReference>
<dbReference type="Gene3D" id="3.30.300.20">
    <property type="match status" value="1"/>
</dbReference>
<evidence type="ECO:0000313" key="3">
    <source>
        <dbReference type="EMBL" id="RZD18896.1"/>
    </source>
</evidence>
<dbReference type="GO" id="GO:0005829">
    <property type="term" value="C:cytosol"/>
    <property type="evidence" value="ECO:0007669"/>
    <property type="project" value="TreeGrafter"/>
</dbReference>
<comment type="subcellular location">
    <subcellularLocation>
        <location evidence="2">Cytoplasm</location>
    </subcellularLocation>
</comment>
<comment type="function">
    <text evidence="2">One of several proteins that assist in the late maturation steps of the functional core of the 30S ribosomal subunit. Associates with free 30S ribosomal subunits (but not with 30S subunits that are part of 70S ribosomes or polysomes). Required for efficient processing of 16S rRNA. May interact with the 5'-terminal helix region of 16S rRNA.</text>
</comment>
<dbReference type="InterPro" id="IPR020053">
    <property type="entry name" value="Ribosome-bd_factorA_CS"/>
</dbReference>
<dbReference type="InterPro" id="IPR023799">
    <property type="entry name" value="RbfA_dom_sf"/>
</dbReference>
<dbReference type="GO" id="GO:0043024">
    <property type="term" value="F:ribosomal small subunit binding"/>
    <property type="evidence" value="ECO:0007669"/>
    <property type="project" value="TreeGrafter"/>
</dbReference>
<evidence type="ECO:0000313" key="4">
    <source>
        <dbReference type="Proteomes" id="UP000319296"/>
    </source>
</evidence>
<evidence type="ECO:0000256" key="1">
    <source>
        <dbReference type="ARBA" id="ARBA00022517"/>
    </source>
</evidence>
<dbReference type="InterPro" id="IPR000238">
    <property type="entry name" value="RbfA"/>
</dbReference>
<keyword evidence="2" id="KW-0963">Cytoplasm</keyword>
<comment type="caution">
    <text evidence="3">The sequence shown here is derived from an EMBL/GenBank/DDBJ whole genome shotgun (WGS) entry which is preliminary data.</text>
</comment>
<protein>
    <recommendedName>
        <fullName evidence="2">Ribosome-binding factor A</fullName>
    </recommendedName>
</protein>
<gene>
    <name evidence="2 3" type="primary">rbfA</name>
    <name evidence="3" type="ORF">EVG15_03530</name>
</gene>
<organism evidence="3 4">
    <name type="scientific">Candidatus Acididesulfobacter diazotrophicus</name>
    <dbReference type="NCBI Taxonomy" id="2597226"/>
    <lineage>
        <taxon>Bacteria</taxon>
        <taxon>Deltaproteobacteria</taxon>
        <taxon>Candidatus Acidulodesulfobacterales</taxon>
        <taxon>Candidatus Acididesulfobacter</taxon>
    </lineage>
</organism>
<dbReference type="InterPro" id="IPR015946">
    <property type="entry name" value="KH_dom-like_a/b"/>
</dbReference>
<comment type="similarity">
    <text evidence="2">Belongs to the RbfA family.</text>
</comment>
<dbReference type="AlphaFoldDB" id="A0A519BNP5"/>
<evidence type="ECO:0000256" key="2">
    <source>
        <dbReference type="HAMAP-Rule" id="MF_00003"/>
    </source>
</evidence>
<name>A0A519BNP5_9DELT</name>
<sequence>MIERNKRVAELIAHEISLVLEFKINDDRLKNVTIIRAEISKDLRYCKIFFSVIVIKNGNIYDSKDINYSDYAEKEVKKAMSGFKSSKNFIKKEVFSKVLLRLIPDLSFEYDPGIEQSSRILKIINDNNKIINDNN</sequence>
<dbReference type="SUPFAM" id="SSF89919">
    <property type="entry name" value="Ribosome-binding factor A, RbfA"/>
    <property type="match status" value="1"/>
</dbReference>
<dbReference type="Proteomes" id="UP000319296">
    <property type="component" value="Unassembled WGS sequence"/>
</dbReference>
<accession>A0A519BNP5</accession>
<proteinExistence type="inferred from homology"/>
<dbReference type="PANTHER" id="PTHR33515">
    <property type="entry name" value="RIBOSOME-BINDING FACTOR A, CHLOROPLASTIC-RELATED"/>
    <property type="match status" value="1"/>
</dbReference>
<dbReference type="EMBL" id="SGBB01000004">
    <property type="protein sequence ID" value="RZD18896.1"/>
    <property type="molecule type" value="Genomic_DNA"/>
</dbReference>
<dbReference type="PROSITE" id="PS01319">
    <property type="entry name" value="RBFA"/>
    <property type="match status" value="1"/>
</dbReference>